<evidence type="ECO:0000313" key="7">
    <source>
        <dbReference type="Proteomes" id="UP001255856"/>
    </source>
</evidence>
<protein>
    <submittedName>
        <fullName evidence="6">Uncharacterized protein</fullName>
    </submittedName>
</protein>
<evidence type="ECO:0000256" key="2">
    <source>
        <dbReference type="ARBA" id="ARBA00010991"/>
    </source>
</evidence>
<name>A0AAD9IFX0_PROWI</name>
<dbReference type="Proteomes" id="UP001255856">
    <property type="component" value="Unassembled WGS sequence"/>
</dbReference>
<organism evidence="6 7">
    <name type="scientific">Prototheca wickerhamii</name>
    <dbReference type="NCBI Taxonomy" id="3111"/>
    <lineage>
        <taxon>Eukaryota</taxon>
        <taxon>Viridiplantae</taxon>
        <taxon>Chlorophyta</taxon>
        <taxon>core chlorophytes</taxon>
        <taxon>Trebouxiophyceae</taxon>
        <taxon>Chlorellales</taxon>
        <taxon>Chlorellaceae</taxon>
        <taxon>Prototheca</taxon>
    </lineage>
</organism>
<dbReference type="EMBL" id="JASFZW010000014">
    <property type="protein sequence ID" value="KAK2075547.1"/>
    <property type="molecule type" value="Genomic_DNA"/>
</dbReference>
<accession>A0AAD9IFX0</accession>
<dbReference type="GO" id="GO:0000077">
    <property type="term" value="P:DNA damage checkpoint signaling"/>
    <property type="evidence" value="ECO:0007669"/>
    <property type="project" value="InterPro"/>
</dbReference>
<dbReference type="Gene3D" id="3.70.10.10">
    <property type="match status" value="1"/>
</dbReference>
<keyword evidence="7" id="KW-1185">Reference proteome</keyword>
<dbReference type="GO" id="GO:0006281">
    <property type="term" value="P:DNA repair"/>
    <property type="evidence" value="ECO:0007669"/>
    <property type="project" value="UniProtKB-KW"/>
</dbReference>
<gene>
    <name evidence="6" type="ORF">QBZ16_001655</name>
</gene>
<keyword evidence="3" id="KW-0227">DNA damage</keyword>
<keyword evidence="5" id="KW-0539">Nucleus</keyword>
<evidence type="ECO:0000313" key="6">
    <source>
        <dbReference type="EMBL" id="KAK2075547.1"/>
    </source>
</evidence>
<evidence type="ECO:0000256" key="1">
    <source>
        <dbReference type="ARBA" id="ARBA00004123"/>
    </source>
</evidence>
<reference evidence="6" key="1">
    <citation type="submission" date="2021-01" db="EMBL/GenBank/DDBJ databases">
        <authorList>
            <person name="Eckstrom K.M.E."/>
        </authorList>
    </citation>
    <scope>NUCLEOTIDE SEQUENCE</scope>
    <source>
        <strain evidence="6">UVCC 0001</strain>
    </source>
</reference>
<sequence>MTAPPSAFHLYELRAPEIQFGIRFEQLLAAFGLFSAGPGVAEVTLQYPGRGAELVIRSWHAQEVTFAHLGAVELPGSAPRLDQHWEGAVASFIAPGALLRDAVDDLDWAGKSARIRVSRDPAGLSFLSSDQTLRLEVEVPMAQLLGFSCQPGTHQATYSLRFLSTALLAHTASGSSPAAGATKVAMDSQGLLKVTHLLNLSDAGRVARVSHPLVPDQSQTPDQSPADCVLLFTILPSVEAVQA</sequence>
<dbReference type="GO" id="GO:0030896">
    <property type="term" value="C:checkpoint clamp complex"/>
    <property type="evidence" value="ECO:0007669"/>
    <property type="project" value="TreeGrafter"/>
</dbReference>
<keyword evidence="4" id="KW-0234">DNA repair</keyword>
<evidence type="ECO:0000256" key="4">
    <source>
        <dbReference type="ARBA" id="ARBA00023204"/>
    </source>
</evidence>
<dbReference type="AlphaFoldDB" id="A0AAD9IFX0"/>
<dbReference type="PANTHER" id="PTHR10870:SF0">
    <property type="entry name" value="CELL CYCLE CHECKPOINT PROTEIN RAD1"/>
    <property type="match status" value="1"/>
</dbReference>
<comment type="subcellular location">
    <subcellularLocation>
        <location evidence="1">Nucleus</location>
    </subcellularLocation>
</comment>
<dbReference type="PANTHER" id="PTHR10870">
    <property type="entry name" value="CELL CYCLE CHECKPOINT PROTEIN RAD1"/>
    <property type="match status" value="1"/>
</dbReference>
<evidence type="ECO:0000256" key="5">
    <source>
        <dbReference type="ARBA" id="ARBA00023242"/>
    </source>
</evidence>
<evidence type="ECO:0000256" key="3">
    <source>
        <dbReference type="ARBA" id="ARBA00022763"/>
    </source>
</evidence>
<proteinExistence type="inferred from homology"/>
<comment type="caution">
    <text evidence="6">The sequence shown here is derived from an EMBL/GenBank/DDBJ whole genome shotgun (WGS) entry which is preliminary data.</text>
</comment>
<comment type="similarity">
    <text evidence="2">Belongs to the rad1 family.</text>
</comment>
<dbReference type="InterPro" id="IPR003021">
    <property type="entry name" value="Rad1_Rec1_Rad17"/>
</dbReference>